<dbReference type="GO" id="GO:0005524">
    <property type="term" value="F:ATP binding"/>
    <property type="evidence" value="ECO:0007669"/>
    <property type="project" value="InterPro"/>
</dbReference>
<gene>
    <name evidence="6" type="primary">ftsH</name>
</gene>
<evidence type="ECO:0000256" key="1">
    <source>
        <dbReference type="ARBA" id="ARBA00001947"/>
    </source>
</evidence>
<dbReference type="GO" id="GO:0016887">
    <property type="term" value="F:ATP hydrolysis activity"/>
    <property type="evidence" value="ECO:0007669"/>
    <property type="project" value="InterPro"/>
</dbReference>
<dbReference type="SUPFAM" id="SSF52540">
    <property type="entry name" value="P-loop containing nucleoside triphosphate hydrolases"/>
    <property type="match status" value="1"/>
</dbReference>
<keyword evidence="4" id="KW-0378">Hydrolase</keyword>
<comment type="cofactor">
    <cofactor evidence="1">
        <name>Zn(2+)</name>
        <dbReference type="ChEBI" id="CHEBI:29105"/>
    </cofactor>
</comment>
<evidence type="ECO:0000256" key="4">
    <source>
        <dbReference type="ARBA" id="ARBA00023049"/>
    </source>
</evidence>
<name>C7BED3_NEGSO</name>
<dbReference type="GO" id="GO:0008237">
    <property type="term" value="F:metallopeptidase activity"/>
    <property type="evidence" value="ECO:0007669"/>
    <property type="project" value="UniProtKB-KW"/>
</dbReference>
<sequence>MSLFKNKNFNIISWEFIFLNTKFTITPKKYKKWLKKPVNNIFEKNDWTLKKIIHFFPFLFGFSQMVWYQYNDETFLLLFEKTIPGVQAPKETFSWNLFQNIKTKNIQNNEIKKIDFYDNYFLLQLNQKKQKNFIGTFQNRNNNNLNLIYYKIFFDDFKGFFPRELQITPCFQNDFFYGNFYYKLDEFPLKLEESYPFSKETTNFSFFKNQDVNKIQKQKNFSIKKERKKQQKNNLELNFLKDSFLEKFTKNKGFAFQQQTSNKSLSNKNKLFFSTKLKILQKELDNFFYKKGFCHVFLTIKKNQKIKKLKKNFKFFNFKKYSSNQTFDLVDSFFSVQKSKKIYPKFVSGYIYPNLSLNKTKKLGFQYTFKQKNSYTLLKIDVPPCLLFFWENDLWIPSLLFNKRIITDKKTGFFGIPLNNLESSLNKEKNWKQVLNKEIRKNKTRKFYNFKHIEFFSDVNTTKNWSNFEQKHFEKDSLIYYKSKNFQKTKNNQEKFFNILYYLQYKSTKIKKHFIPFSETYINNNIVNKKIFDLIYKKRQNLVKLNQKKDIFQFFECYEPLSSKSWMIITQISICFFIIQLLKDFYKDYGKELIEYLLESASSSNIDLEKVKEQYLYDDPDKGYRIIKKVNKGFQDIAGIDNLLPTLGEIVWFLRNPGKSLKFKKSIPKGILLVGPPGTGKTLLVQALAGEAQIPVLVESGSLLTDPQQKITGVKRLKNMFDQARQIAPCIVFIDEVDTLGETRQKIIQTPMGTDEIIESLSSAQSFEGKDNFLPKPLNLEDTKKNQYDLDYDFFRKSEKDIDFGLGKIQQIIEKKKTRLSILMQFLVEMDGLKQREKILVIGATNRPTVLDPALVRPGRFDQILNLELPGKQKRLEILKFYSEKLTIEKKISWNYLANRTKGFSAADIAAIMNQSALQAIFQKTIHNLETIERGIDLITNYNLDFSVFDSKKKTKDPFYIIRLAYYQSGKAILHSILPTHPPVVFLNLLSQAKNTRRSQKFFIEKQNQFAFEMKLIGLYSGKAAELLTLHGNKNFNFLKRWQSDIGFEELLLATFITNVMIDKCYFYSKKIVNRKNHYQITNRNEKEYLDFEKTERIYFFQEEIEDEIAIEKIAKIARIEQTQQRAFGPWWQIQITKQTSEIASFFADWYRLYLPDPEESLLNLEWIPPDEYYHSNDFLKKISKDSKTTFNDLYKIERDFIYQGLILNSFNNAFCFLEENREFLDYFSDLLIRYEIIRQNQISSILNKKKGVSSFIKEKSKNNQDIQITEKIWGKNSRRKYSRFISIKSIKMKKNK</sequence>
<keyword evidence="6" id="KW-0934">Plastid</keyword>
<keyword evidence="4" id="KW-0645">Protease</keyword>
<dbReference type="InterPro" id="IPR003960">
    <property type="entry name" value="ATPase_AAA_CS"/>
</dbReference>
<evidence type="ECO:0000313" key="6">
    <source>
        <dbReference type="EMBL" id="ACQ90758.1"/>
    </source>
</evidence>
<organism evidence="6">
    <name type="scientific">Neglectella solitaria</name>
    <name type="common">Green alga</name>
    <name type="synonym">Oocystis solitaria</name>
    <dbReference type="NCBI Taxonomy" id="120749"/>
    <lineage>
        <taxon>Eukaryota</taxon>
        <taxon>Viridiplantae</taxon>
        <taxon>Chlorophyta</taxon>
        <taxon>core chlorophytes</taxon>
        <taxon>Trebouxiophyceae</taxon>
        <taxon>Chlorellales</taxon>
        <taxon>Oocystaceae</taxon>
        <taxon>Eremosphaeroideae</taxon>
        <taxon>Neglectella</taxon>
    </lineage>
</organism>
<dbReference type="GO" id="GO:0006508">
    <property type="term" value="P:proteolysis"/>
    <property type="evidence" value="ECO:0007669"/>
    <property type="project" value="TreeGrafter"/>
</dbReference>
<keyword evidence="3" id="KW-0862">Zinc</keyword>
<protein>
    <submittedName>
        <fullName evidence="6">Cell division protein</fullName>
    </submittedName>
</protein>
<dbReference type="GO" id="GO:0046872">
    <property type="term" value="F:metal ion binding"/>
    <property type="evidence" value="ECO:0007669"/>
    <property type="project" value="UniProtKB-KW"/>
</dbReference>
<keyword evidence="6" id="KW-0131">Cell cycle</keyword>
<evidence type="ECO:0000256" key="2">
    <source>
        <dbReference type="ARBA" id="ARBA00022723"/>
    </source>
</evidence>
<dbReference type="PANTHER" id="PTHR23076">
    <property type="entry name" value="METALLOPROTEASE M41 FTSH"/>
    <property type="match status" value="1"/>
</dbReference>
<feature type="domain" description="AAA+ ATPase" evidence="5">
    <location>
        <begin position="667"/>
        <end position="871"/>
    </location>
</feature>
<dbReference type="EMBL" id="FJ968739">
    <property type="protein sequence ID" value="ACQ90758.1"/>
    <property type="molecule type" value="Genomic_DNA"/>
</dbReference>
<keyword evidence="2" id="KW-0479">Metal-binding</keyword>
<reference evidence="6" key="1">
    <citation type="journal article" date="2009" name="Mol. Biol. Evol.">
        <title>The chloroplast genomes of the green algae Pedinomonas minor, Parachlorella kessleri, and Oocystis solitaria reveal a shared ancestry between the Pedinomonadales and Chlorellales.</title>
        <authorList>
            <person name="Turmel M."/>
            <person name="Otis C."/>
            <person name="Lemieux C."/>
        </authorList>
    </citation>
    <scope>NUCLEOTIDE SEQUENCE</scope>
</reference>
<dbReference type="Gene3D" id="3.40.50.300">
    <property type="entry name" value="P-loop containing nucleotide triphosphate hydrolases"/>
    <property type="match status" value="1"/>
</dbReference>
<keyword evidence="6" id="KW-0150">Chloroplast</keyword>
<dbReference type="PANTHER" id="PTHR23076:SF97">
    <property type="entry name" value="ATP-DEPENDENT ZINC METALLOPROTEASE YME1L1"/>
    <property type="match status" value="1"/>
</dbReference>
<keyword evidence="4" id="KW-0482">Metalloprotease</keyword>
<dbReference type="GO" id="GO:0004176">
    <property type="term" value="F:ATP-dependent peptidase activity"/>
    <property type="evidence" value="ECO:0007669"/>
    <property type="project" value="TreeGrafter"/>
</dbReference>
<accession>C7BED3</accession>
<dbReference type="Gene3D" id="1.10.8.60">
    <property type="match status" value="1"/>
</dbReference>
<evidence type="ECO:0000256" key="3">
    <source>
        <dbReference type="ARBA" id="ARBA00022833"/>
    </source>
</evidence>
<dbReference type="SMART" id="SM00382">
    <property type="entry name" value="AAA"/>
    <property type="match status" value="1"/>
</dbReference>
<dbReference type="Pfam" id="PF00004">
    <property type="entry name" value="AAA"/>
    <property type="match status" value="2"/>
</dbReference>
<dbReference type="PROSITE" id="PS00674">
    <property type="entry name" value="AAA"/>
    <property type="match status" value="1"/>
</dbReference>
<dbReference type="GO" id="GO:0051301">
    <property type="term" value="P:cell division"/>
    <property type="evidence" value="ECO:0007669"/>
    <property type="project" value="UniProtKB-KW"/>
</dbReference>
<dbReference type="InterPro" id="IPR027417">
    <property type="entry name" value="P-loop_NTPase"/>
</dbReference>
<proteinExistence type="predicted"/>
<keyword evidence="6" id="KW-0132">Cell division</keyword>
<dbReference type="InterPro" id="IPR041569">
    <property type="entry name" value="AAA_lid_3"/>
</dbReference>
<geneLocation type="chloroplast" evidence="6"/>
<evidence type="ECO:0000259" key="5">
    <source>
        <dbReference type="SMART" id="SM00382"/>
    </source>
</evidence>
<dbReference type="InterPro" id="IPR003593">
    <property type="entry name" value="AAA+_ATPase"/>
</dbReference>
<dbReference type="InterPro" id="IPR003959">
    <property type="entry name" value="ATPase_AAA_core"/>
</dbReference>
<dbReference type="Pfam" id="PF17862">
    <property type="entry name" value="AAA_lid_3"/>
    <property type="match status" value="1"/>
</dbReference>